<organism evidence="4 5">
    <name type="scientific">Aplysia californica</name>
    <name type="common">California sea hare</name>
    <dbReference type="NCBI Taxonomy" id="6500"/>
    <lineage>
        <taxon>Eukaryota</taxon>
        <taxon>Metazoa</taxon>
        <taxon>Spiralia</taxon>
        <taxon>Lophotrochozoa</taxon>
        <taxon>Mollusca</taxon>
        <taxon>Gastropoda</taxon>
        <taxon>Heterobranchia</taxon>
        <taxon>Euthyneura</taxon>
        <taxon>Tectipleura</taxon>
        <taxon>Aplysiida</taxon>
        <taxon>Aplysioidea</taxon>
        <taxon>Aplysiidae</taxon>
        <taxon>Aplysia</taxon>
    </lineage>
</organism>
<evidence type="ECO:0000313" key="4">
    <source>
        <dbReference type="Proteomes" id="UP000694888"/>
    </source>
</evidence>
<dbReference type="SMART" id="SM00368">
    <property type="entry name" value="LRR_RI"/>
    <property type="match status" value="7"/>
</dbReference>
<dbReference type="SUPFAM" id="SSF52047">
    <property type="entry name" value="RNI-like"/>
    <property type="match status" value="1"/>
</dbReference>
<dbReference type="SUPFAM" id="SSF47473">
    <property type="entry name" value="EF-hand"/>
    <property type="match status" value="1"/>
</dbReference>
<protein>
    <submittedName>
        <fullName evidence="5">Leucine-rich repeat-containing protein 74A</fullName>
    </submittedName>
</protein>
<feature type="compositionally biased region" description="Pro residues" evidence="2">
    <location>
        <begin position="1"/>
        <end position="11"/>
    </location>
</feature>
<dbReference type="InterPro" id="IPR001611">
    <property type="entry name" value="Leu-rich_rpt"/>
</dbReference>
<dbReference type="PANTHER" id="PTHR24114">
    <property type="entry name" value="LEUCINE RICH REPEAT FAMILY PROTEIN"/>
    <property type="match status" value="1"/>
</dbReference>
<feature type="region of interest" description="Disordered" evidence="2">
    <location>
        <begin position="1"/>
        <end position="94"/>
    </location>
</feature>
<keyword evidence="1" id="KW-0106">Calcium</keyword>
<feature type="domain" description="EF-hand" evidence="3">
    <location>
        <begin position="515"/>
        <end position="550"/>
    </location>
</feature>
<reference evidence="5" key="1">
    <citation type="submission" date="2025-08" db="UniProtKB">
        <authorList>
            <consortium name="RefSeq"/>
        </authorList>
    </citation>
    <scope>IDENTIFICATION</scope>
</reference>
<evidence type="ECO:0000256" key="1">
    <source>
        <dbReference type="ARBA" id="ARBA00022837"/>
    </source>
</evidence>
<evidence type="ECO:0000313" key="5">
    <source>
        <dbReference type="RefSeq" id="XP_035825545.1"/>
    </source>
</evidence>
<feature type="compositionally biased region" description="Polar residues" evidence="2">
    <location>
        <begin position="596"/>
        <end position="613"/>
    </location>
</feature>
<dbReference type="InterPro" id="IPR052394">
    <property type="entry name" value="LRR-containing"/>
</dbReference>
<name>A0ABM1VT03_APLCA</name>
<dbReference type="PANTHER" id="PTHR24114:SF50">
    <property type="entry name" value="RNI-LIKE PROTEIN"/>
    <property type="match status" value="1"/>
</dbReference>
<dbReference type="PROSITE" id="PS50222">
    <property type="entry name" value="EF_HAND_2"/>
    <property type="match status" value="2"/>
</dbReference>
<dbReference type="InterPro" id="IPR011992">
    <property type="entry name" value="EF-hand-dom_pair"/>
</dbReference>
<gene>
    <name evidence="5" type="primary">LOC101863743</name>
</gene>
<proteinExistence type="predicted"/>
<feature type="domain" description="EF-hand" evidence="3">
    <location>
        <begin position="479"/>
        <end position="514"/>
    </location>
</feature>
<dbReference type="GeneID" id="101863743"/>
<dbReference type="Gene3D" id="3.80.10.10">
    <property type="entry name" value="Ribonuclease Inhibitor"/>
    <property type="match status" value="2"/>
</dbReference>
<feature type="compositionally biased region" description="Basic and acidic residues" evidence="2">
    <location>
        <begin position="584"/>
        <end position="595"/>
    </location>
</feature>
<dbReference type="PROSITE" id="PS00018">
    <property type="entry name" value="EF_HAND_1"/>
    <property type="match status" value="1"/>
</dbReference>
<dbReference type="InterPro" id="IPR018247">
    <property type="entry name" value="EF_Hand_1_Ca_BS"/>
</dbReference>
<accession>A0ABM1VT03</accession>
<keyword evidence="4" id="KW-1185">Reference proteome</keyword>
<sequence>MGTDSEPPPTPDIIRPDTVAADHFSRPTSRRPTSRHASSTHLAGRLSRVSSHRHTPSLVKDRRLSHASDQSGLAEGPVGSQAPTPSPGNVGNILPEIDLEHSEDEDSSVIRSLHNAVPGQQKEFPGPNDPERPKAMYRAACKKMGITPCKKILRNIPTGVINIAHQGVGPRGARALAIALVTSMTVTELHLQGNSLGPEGMKHVSDMVQSNGVLRVLDVSDNQLGLEGAEHLAKMVEDSDALSKLRAANNQMDEHAAVQLSAALKKNTTIRILDLSRNEFQGKGGILLGKAIGDNEVLESVNLSWNHLRGPGITGIAEGIKENISIKTLDISMNGIGREGAESIGHALRHNRTLRTLKMRACRINVDGLLLFFTRMVGNETLKALDLAENPITNEDAIVALRFLLLHPTLAIVDICLENIVVSKEFLELRDQIRELRSDFQVTYGGIMRVKGMPSQFLKEILTPRVGNPLDMLMQYAKDNGLRILDLFIRLDTDKNCGISYDEFRTGLFRAGIQLSEHQMEMLIENLDKDRDGEIDFGELVDAYRRFQRKQLRKTGGDGSRSNSRPGSRAGGSRPGSRPGSPTKTRDKVKEDRPLSRQNSRPSSPFSVSMTRPLGTSANELVLDSEYLKASQTTHRPSIHDVHVQVPVFSSAILKGAILEAKEQLKEDSNEDD</sequence>
<dbReference type="SMART" id="SM00054">
    <property type="entry name" value="EFh"/>
    <property type="match status" value="2"/>
</dbReference>
<evidence type="ECO:0000256" key="2">
    <source>
        <dbReference type="SAM" id="MobiDB-lite"/>
    </source>
</evidence>
<feature type="region of interest" description="Disordered" evidence="2">
    <location>
        <begin position="550"/>
        <end position="613"/>
    </location>
</feature>
<dbReference type="Pfam" id="PF13516">
    <property type="entry name" value="LRR_6"/>
    <property type="match status" value="7"/>
</dbReference>
<evidence type="ECO:0000259" key="3">
    <source>
        <dbReference type="PROSITE" id="PS50222"/>
    </source>
</evidence>
<dbReference type="Proteomes" id="UP000694888">
    <property type="component" value="Unplaced"/>
</dbReference>
<dbReference type="RefSeq" id="XP_035825545.1">
    <property type="nucleotide sequence ID" value="XM_035969652.1"/>
</dbReference>
<dbReference type="InterPro" id="IPR002048">
    <property type="entry name" value="EF_hand_dom"/>
</dbReference>
<dbReference type="Gene3D" id="1.10.238.10">
    <property type="entry name" value="EF-hand"/>
    <property type="match status" value="1"/>
</dbReference>
<dbReference type="InterPro" id="IPR032675">
    <property type="entry name" value="LRR_dom_sf"/>
</dbReference>
<dbReference type="CDD" id="cd00051">
    <property type="entry name" value="EFh"/>
    <property type="match status" value="1"/>
</dbReference>
<dbReference type="Pfam" id="PF13499">
    <property type="entry name" value="EF-hand_7"/>
    <property type="match status" value="1"/>
</dbReference>